<dbReference type="NCBIfam" id="NF003933">
    <property type="entry name" value="PRK05444.2-2"/>
    <property type="match status" value="1"/>
</dbReference>
<dbReference type="InterPro" id="IPR033248">
    <property type="entry name" value="Transketolase_C"/>
</dbReference>
<keyword evidence="8" id="KW-0460">Magnesium</keyword>
<dbReference type="SUPFAM" id="SSF52518">
    <property type="entry name" value="Thiamin diphosphate-binding fold (THDP-binding)"/>
    <property type="match status" value="2"/>
</dbReference>
<comment type="similarity">
    <text evidence="3">Belongs to the transketolase family. DXPS subfamily.</text>
</comment>
<accession>A0A1B3WCA3</accession>
<dbReference type="InterPro" id="IPR005475">
    <property type="entry name" value="Transketolase-like_Pyr-bd"/>
</dbReference>
<dbReference type="GO" id="GO:0008661">
    <property type="term" value="F:1-deoxy-D-xylulose-5-phosphate synthase activity"/>
    <property type="evidence" value="ECO:0007669"/>
    <property type="project" value="UniProtKB-EC"/>
</dbReference>
<evidence type="ECO:0000313" key="14">
    <source>
        <dbReference type="Proteomes" id="UP000094757"/>
    </source>
</evidence>
<keyword evidence="9" id="KW-0784">Thiamine biosynthesis</keyword>
<dbReference type="GO" id="GO:0009228">
    <property type="term" value="P:thiamine biosynthetic process"/>
    <property type="evidence" value="ECO:0007669"/>
    <property type="project" value="UniProtKB-KW"/>
</dbReference>
<keyword evidence="6" id="KW-0808">Transferase</keyword>
<comment type="subunit">
    <text evidence="4">Homodimer.</text>
</comment>
<dbReference type="CDD" id="cd02007">
    <property type="entry name" value="TPP_DXS"/>
    <property type="match status" value="1"/>
</dbReference>
<dbReference type="GO" id="GO:0019288">
    <property type="term" value="P:isopentenyl diphosphate biosynthetic process, methylerythritol 4-phosphate pathway"/>
    <property type="evidence" value="ECO:0007669"/>
    <property type="project" value="TreeGrafter"/>
</dbReference>
<dbReference type="CDD" id="cd07033">
    <property type="entry name" value="TPP_PYR_DXS_TK_like"/>
    <property type="match status" value="1"/>
</dbReference>
<evidence type="ECO:0000256" key="6">
    <source>
        <dbReference type="ARBA" id="ARBA00022679"/>
    </source>
</evidence>
<evidence type="ECO:0000259" key="12">
    <source>
        <dbReference type="SMART" id="SM00861"/>
    </source>
</evidence>
<dbReference type="GO" id="GO:0005829">
    <property type="term" value="C:cytosol"/>
    <property type="evidence" value="ECO:0007669"/>
    <property type="project" value="TreeGrafter"/>
</dbReference>
<dbReference type="SUPFAM" id="SSF52922">
    <property type="entry name" value="TK C-terminal domain-like"/>
    <property type="match status" value="1"/>
</dbReference>
<dbReference type="EC" id="2.2.1.7" evidence="5"/>
<dbReference type="Pfam" id="PF02780">
    <property type="entry name" value="Transketolase_C"/>
    <property type="match status" value="1"/>
</dbReference>
<organism evidence="13 14">
    <name type="scientific">Dialister pneumosintes</name>
    <dbReference type="NCBI Taxonomy" id="39950"/>
    <lineage>
        <taxon>Bacteria</taxon>
        <taxon>Bacillati</taxon>
        <taxon>Bacillota</taxon>
        <taxon>Negativicutes</taxon>
        <taxon>Veillonellales</taxon>
        <taxon>Veillonellaceae</taxon>
        <taxon>Dialister</taxon>
    </lineage>
</organism>
<dbReference type="EMBL" id="CP017037">
    <property type="protein sequence ID" value="AOH38598.1"/>
    <property type="molecule type" value="Genomic_DNA"/>
</dbReference>
<dbReference type="PANTHER" id="PTHR43322:SF1">
    <property type="entry name" value="1-DEOXY-D-XYLULOSE-5-PHOSPHATE SYNTHASE"/>
    <property type="match status" value="1"/>
</dbReference>
<dbReference type="Pfam" id="PF13292">
    <property type="entry name" value="DXP_synthase_N"/>
    <property type="match status" value="2"/>
</dbReference>
<proteinExistence type="inferred from homology"/>
<dbReference type="STRING" id="39950.BCB69_00460"/>
<dbReference type="KEGG" id="dpn:BCB69_00460"/>
<dbReference type="RefSeq" id="WP_069176708.1">
    <property type="nucleotide sequence ID" value="NZ_CP017037.1"/>
</dbReference>
<evidence type="ECO:0000256" key="8">
    <source>
        <dbReference type="ARBA" id="ARBA00022842"/>
    </source>
</evidence>
<dbReference type="NCBIfam" id="NF008968">
    <property type="entry name" value="PRK12315.1"/>
    <property type="match status" value="1"/>
</dbReference>
<comment type="cofactor">
    <cofactor evidence="1">
        <name>Mg(2+)</name>
        <dbReference type="ChEBI" id="CHEBI:18420"/>
    </cofactor>
</comment>
<evidence type="ECO:0000256" key="1">
    <source>
        <dbReference type="ARBA" id="ARBA00001946"/>
    </source>
</evidence>
<sequence length="590" mass="65911">MYLEKIQTPNDIKHYTPHERKILAQEMRDAMLIRTSIHGGHFGPDFGIVEATIALHTVFDSPKDKIVFDISHQCYPHKMLTGRKDAFLYKEHYNDVSGYTNPDESEHDFFNVGHTSTSLSLASGLAKARDLKCDSENIIAVIGDGSMSGGEALEGLDTIGELGTNLIIIFNDNNQSIAELHGGMYRSFSELRKTNGKSPNNLFKAMGLDYRFVADGNNTEKLIQIFQEVKNIDHPIVIHICTQKGKGYKLAEENKEAWHYRDAFDIETGELKEQFLNPYAELTATYLLDRMKTDKKLVAIAAATPSALGFNKERREQAGAQYIDVGIAEEQAVAMASGCSKNGVHPVFATAATFWQRTYDQISQDVCINNNPVTFLVCWAGFYGMNDVTHLGIFDIPMLSSIPNLVYIAPTSLKEYKAVLDWSINQKNHPVAIRVPLPQFTDSNSPIRHSYDDINSYEATQSGNAVAILGVGNMYHIAVKVASLLKKENIQATLINPLFISSIDKELLTQLQTNHHLVCTIEDGILAGGFGEKIAGFYAPTTMRVLNFGLEKNFYDRYDYEELAKTNHLTPQQIAQDTLQLLHTLQNKNS</sequence>
<dbReference type="Proteomes" id="UP000094757">
    <property type="component" value="Chromosome"/>
</dbReference>
<evidence type="ECO:0000256" key="10">
    <source>
        <dbReference type="ARBA" id="ARBA00023052"/>
    </source>
</evidence>
<dbReference type="GO" id="GO:0046872">
    <property type="term" value="F:metal ion binding"/>
    <property type="evidence" value="ECO:0007669"/>
    <property type="project" value="UniProtKB-KW"/>
</dbReference>
<dbReference type="Pfam" id="PF02779">
    <property type="entry name" value="Transket_pyr"/>
    <property type="match status" value="1"/>
</dbReference>
<evidence type="ECO:0000256" key="3">
    <source>
        <dbReference type="ARBA" id="ARBA00011081"/>
    </source>
</evidence>
<dbReference type="SMART" id="SM00861">
    <property type="entry name" value="Transket_pyr"/>
    <property type="match status" value="1"/>
</dbReference>
<evidence type="ECO:0000256" key="9">
    <source>
        <dbReference type="ARBA" id="ARBA00022977"/>
    </source>
</evidence>
<dbReference type="FunFam" id="3.40.50.970:FF:000010">
    <property type="entry name" value="1-deoxy-D-xylulose-5-phosphate synthase"/>
    <property type="match status" value="1"/>
</dbReference>
<name>A0A1B3WCA3_9FIRM</name>
<feature type="domain" description="Transketolase-like pyrimidine-binding" evidence="12">
    <location>
        <begin position="277"/>
        <end position="439"/>
    </location>
</feature>
<reference evidence="14" key="1">
    <citation type="submission" date="2016-08" db="EMBL/GenBank/DDBJ databases">
        <authorList>
            <person name="Holder M.E."/>
            <person name="Ajami N.J."/>
            <person name="Petrosino J.F."/>
        </authorList>
    </citation>
    <scope>NUCLEOTIDE SEQUENCE [LARGE SCALE GENOMIC DNA]</scope>
    <source>
        <strain evidence="14">F0677</strain>
    </source>
</reference>
<comment type="pathway">
    <text evidence="2">Metabolic intermediate biosynthesis; 1-deoxy-D-xylulose 5-phosphate biosynthesis; 1-deoxy-D-xylulose 5-phosphate from D-glyceraldehyde 3-phosphate and pyruvate: step 1/1.</text>
</comment>
<dbReference type="InterPro" id="IPR009014">
    <property type="entry name" value="Transketo_C/PFOR_II"/>
</dbReference>
<gene>
    <name evidence="13" type="ORF">BCB69_00460</name>
</gene>
<protein>
    <recommendedName>
        <fullName evidence="5">1-deoxy-D-xylulose-5-phosphate synthase</fullName>
        <ecNumber evidence="5">2.2.1.7</ecNumber>
    </recommendedName>
</protein>
<dbReference type="GO" id="GO:0016114">
    <property type="term" value="P:terpenoid biosynthetic process"/>
    <property type="evidence" value="ECO:0007669"/>
    <property type="project" value="InterPro"/>
</dbReference>
<dbReference type="InterPro" id="IPR005477">
    <property type="entry name" value="Dxylulose-5-P_synthase"/>
</dbReference>
<evidence type="ECO:0000256" key="4">
    <source>
        <dbReference type="ARBA" id="ARBA00011738"/>
    </source>
</evidence>
<keyword evidence="10" id="KW-0786">Thiamine pyrophosphate</keyword>
<dbReference type="AlphaFoldDB" id="A0A1B3WCA3"/>
<keyword evidence="11" id="KW-0414">Isoprene biosynthesis</keyword>
<evidence type="ECO:0000256" key="7">
    <source>
        <dbReference type="ARBA" id="ARBA00022723"/>
    </source>
</evidence>
<keyword evidence="7" id="KW-0479">Metal-binding</keyword>
<evidence type="ECO:0000256" key="2">
    <source>
        <dbReference type="ARBA" id="ARBA00004980"/>
    </source>
</evidence>
<dbReference type="PANTHER" id="PTHR43322">
    <property type="entry name" value="1-D-DEOXYXYLULOSE 5-PHOSPHATE SYNTHASE-RELATED"/>
    <property type="match status" value="1"/>
</dbReference>
<evidence type="ECO:0000313" key="13">
    <source>
        <dbReference type="EMBL" id="AOH38598.1"/>
    </source>
</evidence>
<dbReference type="InterPro" id="IPR029061">
    <property type="entry name" value="THDP-binding"/>
</dbReference>
<dbReference type="Gene3D" id="3.40.50.920">
    <property type="match status" value="1"/>
</dbReference>
<dbReference type="UniPathway" id="UPA00064">
    <property type="reaction ID" value="UER00091"/>
</dbReference>
<evidence type="ECO:0000256" key="5">
    <source>
        <dbReference type="ARBA" id="ARBA00013150"/>
    </source>
</evidence>
<evidence type="ECO:0000256" key="11">
    <source>
        <dbReference type="ARBA" id="ARBA00023229"/>
    </source>
</evidence>
<dbReference type="Gene3D" id="3.40.50.970">
    <property type="match status" value="2"/>
</dbReference>